<reference evidence="2" key="1">
    <citation type="submission" date="2017-01" db="EMBL/GenBank/DDBJ databases">
        <title>Comparative genomics of anhydrobiosis in the tardigrade Hypsibius dujardini.</title>
        <authorList>
            <person name="Yoshida Y."/>
            <person name="Koutsovoulos G."/>
            <person name="Laetsch D."/>
            <person name="Stevens L."/>
            <person name="Kumar S."/>
            <person name="Horikawa D."/>
            <person name="Ishino K."/>
            <person name="Komine S."/>
            <person name="Tomita M."/>
            <person name="Blaxter M."/>
            <person name="Arakawa K."/>
        </authorList>
    </citation>
    <scope>NUCLEOTIDE SEQUENCE [LARGE SCALE GENOMIC DNA]</scope>
    <source>
        <strain evidence="2">Z151</strain>
    </source>
</reference>
<keyword evidence="2" id="KW-1185">Reference proteome</keyword>
<evidence type="ECO:0008006" key="3">
    <source>
        <dbReference type="Google" id="ProtNLM"/>
    </source>
</evidence>
<name>A0A1W0WW69_HYPEX</name>
<dbReference type="InterPro" id="IPR050778">
    <property type="entry name" value="Cueball_EGF_LRP_Nidogen"/>
</dbReference>
<dbReference type="PANTHER" id="PTHR46513:SF13">
    <property type="entry name" value="EGF-LIKE DOMAIN-CONTAINING PROTEIN"/>
    <property type="match status" value="1"/>
</dbReference>
<dbReference type="InterPro" id="IPR000033">
    <property type="entry name" value="LDLR_classB_rpt"/>
</dbReference>
<dbReference type="Gene3D" id="2.120.10.30">
    <property type="entry name" value="TolB, C-terminal domain"/>
    <property type="match status" value="1"/>
</dbReference>
<evidence type="ECO:0000313" key="2">
    <source>
        <dbReference type="Proteomes" id="UP000192578"/>
    </source>
</evidence>
<dbReference type="PANTHER" id="PTHR46513">
    <property type="entry name" value="VITELLOGENIN RECEPTOR-LIKE PROTEIN-RELATED-RELATED"/>
    <property type="match status" value="1"/>
</dbReference>
<dbReference type="InterPro" id="IPR011042">
    <property type="entry name" value="6-blade_b-propeller_TolB-like"/>
</dbReference>
<comment type="caution">
    <text evidence="1">The sequence shown here is derived from an EMBL/GenBank/DDBJ whole genome shotgun (WGS) entry which is preliminary data.</text>
</comment>
<gene>
    <name evidence="1" type="ORF">BV898_06544</name>
</gene>
<dbReference type="OrthoDB" id="9990982at2759"/>
<dbReference type="SUPFAM" id="SSF63825">
    <property type="entry name" value="YWTD domain"/>
    <property type="match status" value="1"/>
</dbReference>
<sequence>MSLKSDGLQQNNPKQVDFSSLLRVLPFGDYLWKRMAARNSSQIFPEKTIMQLQWIVLTVISTGQFRERELDVLGEIKNGLAVDFVAGNMFWVQGDEILIAKMSHLEAGHKTIISDLSFYYINTLAVHPSRGLIYWATFTSIETVSMDGNTRCVLVNRAAARSLALDYEANDLYWADDYTGNIECVSLNGGAKRIVSARGEAGAICCGISLSGGRVYWTSYST</sequence>
<dbReference type="AlphaFoldDB" id="A0A1W0WW69"/>
<organism evidence="1 2">
    <name type="scientific">Hypsibius exemplaris</name>
    <name type="common">Freshwater tardigrade</name>
    <dbReference type="NCBI Taxonomy" id="2072580"/>
    <lineage>
        <taxon>Eukaryota</taxon>
        <taxon>Metazoa</taxon>
        <taxon>Ecdysozoa</taxon>
        <taxon>Tardigrada</taxon>
        <taxon>Eutardigrada</taxon>
        <taxon>Parachela</taxon>
        <taxon>Hypsibioidea</taxon>
        <taxon>Hypsibiidae</taxon>
        <taxon>Hypsibius</taxon>
    </lineage>
</organism>
<dbReference type="GO" id="GO:0017147">
    <property type="term" value="F:Wnt-protein binding"/>
    <property type="evidence" value="ECO:0007669"/>
    <property type="project" value="TreeGrafter"/>
</dbReference>
<dbReference type="GO" id="GO:0042813">
    <property type="term" value="F:Wnt receptor activity"/>
    <property type="evidence" value="ECO:0007669"/>
    <property type="project" value="TreeGrafter"/>
</dbReference>
<proteinExistence type="predicted"/>
<dbReference type="SMART" id="SM00135">
    <property type="entry name" value="LY"/>
    <property type="match status" value="3"/>
</dbReference>
<protein>
    <recommendedName>
        <fullName evidence="3">DUF5050 domain-containing protein</fullName>
    </recommendedName>
</protein>
<dbReference type="EMBL" id="MTYJ01000039">
    <property type="protein sequence ID" value="OQV19430.1"/>
    <property type="molecule type" value="Genomic_DNA"/>
</dbReference>
<dbReference type="GO" id="GO:0060070">
    <property type="term" value="P:canonical Wnt signaling pathway"/>
    <property type="evidence" value="ECO:0007669"/>
    <property type="project" value="TreeGrafter"/>
</dbReference>
<accession>A0A1W0WW69</accession>
<evidence type="ECO:0000313" key="1">
    <source>
        <dbReference type="EMBL" id="OQV19430.1"/>
    </source>
</evidence>
<dbReference type="Proteomes" id="UP000192578">
    <property type="component" value="Unassembled WGS sequence"/>
</dbReference>
<dbReference type="GO" id="GO:0005886">
    <property type="term" value="C:plasma membrane"/>
    <property type="evidence" value="ECO:0007669"/>
    <property type="project" value="TreeGrafter"/>
</dbReference>